<accession>A0A1I8FHG9</accession>
<feature type="region of interest" description="Disordered" evidence="1">
    <location>
        <begin position="1"/>
        <end position="33"/>
    </location>
</feature>
<evidence type="ECO:0000313" key="3">
    <source>
        <dbReference type="WBParaSite" id="maker-unitig_35033-snap-gene-0.1-mRNA-1"/>
    </source>
</evidence>
<evidence type="ECO:0000313" key="2">
    <source>
        <dbReference type="Proteomes" id="UP000095280"/>
    </source>
</evidence>
<dbReference type="WBParaSite" id="maker-unitig_35033-snap-gene-0.1-mRNA-1">
    <property type="protein sequence ID" value="maker-unitig_35033-snap-gene-0.1-mRNA-1"/>
    <property type="gene ID" value="maker-unitig_35033-snap-gene-0.1"/>
</dbReference>
<dbReference type="AlphaFoldDB" id="A0A1I8FHG9"/>
<reference evidence="3" key="1">
    <citation type="submission" date="2016-11" db="UniProtKB">
        <authorList>
            <consortium name="WormBaseParasite"/>
        </authorList>
    </citation>
    <scope>IDENTIFICATION</scope>
</reference>
<sequence length="33" mass="3553">MEWLRPGCQMDTTRHPPKPSAARRSASASAAQG</sequence>
<feature type="compositionally biased region" description="Low complexity" evidence="1">
    <location>
        <begin position="20"/>
        <end position="33"/>
    </location>
</feature>
<dbReference type="Proteomes" id="UP000095280">
    <property type="component" value="Unplaced"/>
</dbReference>
<organism evidence="2 3">
    <name type="scientific">Macrostomum lignano</name>
    <dbReference type="NCBI Taxonomy" id="282301"/>
    <lineage>
        <taxon>Eukaryota</taxon>
        <taxon>Metazoa</taxon>
        <taxon>Spiralia</taxon>
        <taxon>Lophotrochozoa</taxon>
        <taxon>Platyhelminthes</taxon>
        <taxon>Rhabditophora</taxon>
        <taxon>Macrostomorpha</taxon>
        <taxon>Macrostomida</taxon>
        <taxon>Macrostomidae</taxon>
        <taxon>Macrostomum</taxon>
    </lineage>
</organism>
<evidence type="ECO:0000256" key="1">
    <source>
        <dbReference type="SAM" id="MobiDB-lite"/>
    </source>
</evidence>
<name>A0A1I8FHG9_9PLAT</name>
<proteinExistence type="predicted"/>
<protein>
    <submittedName>
        <fullName evidence="3">Uncharacterized protein</fullName>
    </submittedName>
</protein>
<keyword evidence="2" id="KW-1185">Reference proteome</keyword>